<dbReference type="eggNOG" id="ENOG502QPPB">
    <property type="taxonomic scope" value="Eukaryota"/>
</dbReference>
<keyword evidence="1" id="KW-0521">NADP</keyword>
<dbReference type="HOGENOM" id="CLU_059949_0_0_1"/>
<evidence type="ECO:0000313" key="5">
    <source>
        <dbReference type="Proteomes" id="UP000019478"/>
    </source>
</evidence>
<evidence type="ECO:0000256" key="3">
    <source>
        <dbReference type="SAM" id="MobiDB-lite"/>
    </source>
</evidence>
<dbReference type="Gene3D" id="3.40.50.720">
    <property type="entry name" value="NAD(P)-binding Rossmann-like Domain"/>
    <property type="match status" value="2"/>
</dbReference>
<dbReference type="STRING" id="1182542.W9YR31"/>
<dbReference type="GO" id="GO:0016491">
    <property type="term" value="F:oxidoreductase activity"/>
    <property type="evidence" value="ECO:0007669"/>
    <property type="project" value="UniProtKB-KW"/>
</dbReference>
<organism evidence="4 5">
    <name type="scientific">Capronia epimyces CBS 606.96</name>
    <dbReference type="NCBI Taxonomy" id="1182542"/>
    <lineage>
        <taxon>Eukaryota</taxon>
        <taxon>Fungi</taxon>
        <taxon>Dikarya</taxon>
        <taxon>Ascomycota</taxon>
        <taxon>Pezizomycotina</taxon>
        <taxon>Eurotiomycetes</taxon>
        <taxon>Chaetothyriomycetidae</taxon>
        <taxon>Chaetothyriales</taxon>
        <taxon>Herpotrichiellaceae</taxon>
        <taxon>Capronia</taxon>
    </lineage>
</organism>
<evidence type="ECO:0008006" key="6">
    <source>
        <dbReference type="Google" id="ProtNLM"/>
    </source>
</evidence>
<dbReference type="RefSeq" id="XP_007728616.1">
    <property type="nucleotide sequence ID" value="XM_007730426.1"/>
</dbReference>
<dbReference type="PANTHER" id="PTHR47706:SF6">
    <property type="entry name" value="NMRA-LIKE FAMILY PROTEIN (AFU_ORTHOLOGUE AFUA_6G00280)"/>
    <property type="match status" value="1"/>
</dbReference>
<dbReference type="InterPro" id="IPR051609">
    <property type="entry name" value="NmrA/Isoflavone_reductase-like"/>
</dbReference>
<comment type="caution">
    <text evidence="4">The sequence shown here is derived from an EMBL/GenBank/DDBJ whole genome shotgun (WGS) entry which is preliminary data.</text>
</comment>
<dbReference type="EMBL" id="AMGY01000001">
    <property type="protein sequence ID" value="EXJ91726.1"/>
    <property type="molecule type" value="Genomic_DNA"/>
</dbReference>
<dbReference type="SUPFAM" id="SSF51735">
    <property type="entry name" value="NAD(P)-binding Rossmann-fold domains"/>
    <property type="match status" value="1"/>
</dbReference>
<dbReference type="InterPro" id="IPR036291">
    <property type="entry name" value="NAD(P)-bd_dom_sf"/>
</dbReference>
<evidence type="ECO:0000256" key="1">
    <source>
        <dbReference type="ARBA" id="ARBA00022857"/>
    </source>
</evidence>
<dbReference type="Gene3D" id="3.90.25.10">
    <property type="entry name" value="UDP-galactose 4-epimerase, domain 1"/>
    <property type="match status" value="1"/>
</dbReference>
<name>W9YR31_9EURO</name>
<dbReference type="PANTHER" id="PTHR47706">
    <property type="entry name" value="NMRA-LIKE FAMILY PROTEIN"/>
    <property type="match status" value="1"/>
</dbReference>
<dbReference type="GeneID" id="19164416"/>
<accession>W9YR31</accession>
<keyword evidence="2" id="KW-0560">Oxidoreductase</keyword>
<feature type="region of interest" description="Disordered" evidence="3">
    <location>
        <begin position="138"/>
        <end position="158"/>
    </location>
</feature>
<feature type="compositionally biased region" description="Gly residues" evidence="3">
    <location>
        <begin position="270"/>
        <end position="280"/>
    </location>
</feature>
<feature type="region of interest" description="Disordered" evidence="3">
    <location>
        <begin position="261"/>
        <end position="291"/>
    </location>
</feature>
<evidence type="ECO:0000256" key="2">
    <source>
        <dbReference type="ARBA" id="ARBA00023002"/>
    </source>
</evidence>
<keyword evidence="5" id="KW-1185">Reference proteome</keyword>
<evidence type="ECO:0000313" key="4">
    <source>
        <dbReference type="EMBL" id="EXJ91726.1"/>
    </source>
</evidence>
<gene>
    <name evidence="4" type="ORF">A1O3_00276</name>
</gene>
<protein>
    <recommendedName>
        <fullName evidence="6">NmrA-like domain-containing protein</fullName>
    </recommendedName>
</protein>
<reference evidence="4 5" key="1">
    <citation type="submission" date="2013-03" db="EMBL/GenBank/DDBJ databases">
        <title>The Genome Sequence of Capronia epimyces CBS 606.96.</title>
        <authorList>
            <consortium name="The Broad Institute Genomics Platform"/>
            <person name="Cuomo C."/>
            <person name="de Hoog S."/>
            <person name="Gorbushina A."/>
            <person name="Walker B."/>
            <person name="Young S.K."/>
            <person name="Zeng Q."/>
            <person name="Gargeya S."/>
            <person name="Fitzgerald M."/>
            <person name="Haas B."/>
            <person name="Abouelleil A."/>
            <person name="Allen A.W."/>
            <person name="Alvarado L."/>
            <person name="Arachchi H.M."/>
            <person name="Berlin A.M."/>
            <person name="Chapman S.B."/>
            <person name="Gainer-Dewar J."/>
            <person name="Goldberg J."/>
            <person name="Griggs A."/>
            <person name="Gujja S."/>
            <person name="Hansen M."/>
            <person name="Howarth C."/>
            <person name="Imamovic A."/>
            <person name="Ireland A."/>
            <person name="Larimer J."/>
            <person name="McCowan C."/>
            <person name="Murphy C."/>
            <person name="Pearson M."/>
            <person name="Poon T.W."/>
            <person name="Priest M."/>
            <person name="Roberts A."/>
            <person name="Saif S."/>
            <person name="Shea T."/>
            <person name="Sisk P."/>
            <person name="Sykes S."/>
            <person name="Wortman J."/>
            <person name="Nusbaum C."/>
            <person name="Birren B."/>
        </authorList>
    </citation>
    <scope>NUCLEOTIDE SEQUENCE [LARGE SCALE GENOMIC DNA]</scope>
    <source>
        <strain evidence="4 5">CBS 606.96</strain>
    </source>
</reference>
<proteinExistence type="predicted"/>
<dbReference type="Proteomes" id="UP000019478">
    <property type="component" value="Unassembled WGS sequence"/>
</dbReference>
<sequence length="423" mass="46126">MSELEHENENPIPIPIPHRATSILVIGAGELGTAILAALTSHPQYDPSRTKVALALRPTTLGNPTPEKRAQQDRFRSQAIDLVAADLEAWSEDELVTMLRAGGYTTVLHAGGFGAASGTMTKLTRAVLRAAASASAHNSETEMASAKGNEHRNEGENGNGNVEFYVPWQFGADYDTITRAGGQGMFSEQLDVRDLLRSQGKVDWVIVSCGIFMSFLFEEFWGVVQRRREGVSHRKADVAVEPQQGDQPAKEQVLILSPGETAQTAQTDTEGGGAGAGAGAGARKNSDSTQPSIQITALNSWDDWITTTTATDIAKCTASILYSPDPHPHTPINQPVYIAGDTLTYGEFADTIARATGRSVTRRVWPLEYLREESREDPEDQLKRYRVVFAEGRGVSWPKEETWSAEAGIEMETVEEWARKNLT</sequence>
<dbReference type="OrthoDB" id="5283654at2759"/>
<dbReference type="AlphaFoldDB" id="W9YR31"/>